<keyword evidence="3" id="KW-0624">Polysaccharide degradation</keyword>
<dbReference type="GO" id="GO:0045493">
    <property type="term" value="P:xylan catabolic process"/>
    <property type="evidence" value="ECO:0007669"/>
    <property type="project" value="UniProtKB-KW"/>
</dbReference>
<evidence type="ECO:0000256" key="1">
    <source>
        <dbReference type="ARBA" id="ARBA00022801"/>
    </source>
</evidence>
<protein>
    <submittedName>
        <fullName evidence="3">Putative xylanase</fullName>
    </submittedName>
</protein>
<sequence length="289" mass="32372">MGKHNFLIIALLLLSFKMTSQEKILLYPKGAAESNELKNKESWRDKDFILDISKPRIMSFIAPAETANGTAVLICPGGGYSGVSVIKEGEEIAKWFNQLGVSAFVLYYRMPNGHYKIPLKDAQTAISIIRKNSKKWRIDKNKIGVMGFSAGGHLASTVGTHFRKKSQRPAFMILGYPVVTMDSTFTHKGSRNNLLGKKPSEELVKLYSNELQVKKSTPPTFIFHAKDDKTVPIKNSENLAEALKKNNIPVQLNEYEKGGHGFGMRPKGIDSDNWPEALKNWLKEQGFIE</sequence>
<dbReference type="AlphaFoldDB" id="A0A653AG40"/>
<dbReference type="InterPro" id="IPR049492">
    <property type="entry name" value="BD-FAE-like_dom"/>
</dbReference>
<dbReference type="PANTHER" id="PTHR48081:SF6">
    <property type="entry name" value="PEPTIDASE S9 PROLYL OLIGOPEPTIDASE CATALYTIC DOMAIN-CONTAINING PROTEIN"/>
    <property type="match status" value="1"/>
</dbReference>
<reference evidence="3" key="1">
    <citation type="submission" date="2018-07" db="EMBL/GenBank/DDBJ databases">
        <authorList>
            <consortium name="Genoscope - CEA"/>
            <person name="William W."/>
        </authorList>
    </citation>
    <scope>NUCLEOTIDE SEQUENCE</scope>
    <source>
        <strain evidence="3">IK1</strain>
    </source>
</reference>
<dbReference type="SUPFAM" id="SSF53474">
    <property type="entry name" value="alpha/beta-Hydrolases"/>
    <property type="match status" value="1"/>
</dbReference>
<feature type="domain" description="BD-FAE-like" evidence="2">
    <location>
        <begin position="66"/>
        <end position="243"/>
    </location>
</feature>
<keyword evidence="3" id="KW-0326">Glycosidase</keyword>
<dbReference type="InterPro" id="IPR029058">
    <property type="entry name" value="AB_hydrolase_fold"/>
</dbReference>
<dbReference type="EMBL" id="UPXZ01000036">
    <property type="protein sequence ID" value="VBB46910.1"/>
    <property type="molecule type" value="Genomic_DNA"/>
</dbReference>
<accession>A0A653AG40</accession>
<organism evidence="3">
    <name type="scientific">uncultured Paludibacter sp</name>
    <dbReference type="NCBI Taxonomy" id="497635"/>
    <lineage>
        <taxon>Bacteria</taxon>
        <taxon>Pseudomonadati</taxon>
        <taxon>Bacteroidota</taxon>
        <taxon>Bacteroidia</taxon>
        <taxon>Bacteroidales</taxon>
        <taxon>Paludibacteraceae</taxon>
        <taxon>Paludibacter</taxon>
        <taxon>environmental samples</taxon>
    </lineage>
</organism>
<dbReference type="InterPro" id="IPR050300">
    <property type="entry name" value="GDXG_lipolytic_enzyme"/>
</dbReference>
<dbReference type="Gene3D" id="3.40.50.1820">
    <property type="entry name" value="alpha/beta hydrolase"/>
    <property type="match status" value="1"/>
</dbReference>
<evidence type="ECO:0000313" key="3">
    <source>
        <dbReference type="EMBL" id="VBB46910.1"/>
    </source>
</evidence>
<proteinExistence type="predicted"/>
<keyword evidence="3" id="KW-0858">Xylan degradation</keyword>
<evidence type="ECO:0000259" key="2">
    <source>
        <dbReference type="Pfam" id="PF20434"/>
    </source>
</evidence>
<keyword evidence="3" id="KW-0119">Carbohydrate metabolism</keyword>
<dbReference type="PANTHER" id="PTHR48081">
    <property type="entry name" value="AB HYDROLASE SUPERFAMILY PROTEIN C4A8.06C"/>
    <property type="match status" value="1"/>
</dbReference>
<keyword evidence="1 3" id="KW-0378">Hydrolase</keyword>
<gene>
    <name evidence="3" type="ORF">TRIP_D410173</name>
</gene>
<dbReference type="Pfam" id="PF20434">
    <property type="entry name" value="BD-FAE"/>
    <property type="match status" value="1"/>
</dbReference>
<dbReference type="GO" id="GO:0016798">
    <property type="term" value="F:hydrolase activity, acting on glycosyl bonds"/>
    <property type="evidence" value="ECO:0007669"/>
    <property type="project" value="UniProtKB-KW"/>
</dbReference>
<name>A0A653AG40_9BACT</name>